<evidence type="ECO:0000256" key="1">
    <source>
        <dbReference type="ARBA" id="ARBA00010290"/>
    </source>
</evidence>
<reference evidence="8" key="1">
    <citation type="journal article" date="2010" name="Nature">
        <title>The Amphimedon queenslandica genome and the evolution of animal complexity.</title>
        <authorList>
            <person name="Srivastava M."/>
            <person name="Simakov O."/>
            <person name="Chapman J."/>
            <person name="Fahey B."/>
            <person name="Gauthier M.E."/>
            <person name="Mitros T."/>
            <person name="Richards G.S."/>
            <person name="Conaco C."/>
            <person name="Dacre M."/>
            <person name="Hellsten U."/>
            <person name="Larroux C."/>
            <person name="Putnam N.H."/>
            <person name="Stanke M."/>
            <person name="Adamska M."/>
            <person name="Darling A."/>
            <person name="Degnan S.M."/>
            <person name="Oakley T.H."/>
            <person name="Plachetzki D.C."/>
            <person name="Zhai Y."/>
            <person name="Adamski M."/>
            <person name="Calcino A."/>
            <person name="Cummins S.F."/>
            <person name="Goodstein D.M."/>
            <person name="Harris C."/>
            <person name="Jackson D.J."/>
            <person name="Leys S.P."/>
            <person name="Shu S."/>
            <person name="Woodcroft B.J."/>
            <person name="Vervoort M."/>
            <person name="Kosik K.S."/>
            <person name="Manning G."/>
            <person name="Degnan B.M."/>
            <person name="Rokhsar D.S."/>
        </authorList>
    </citation>
    <scope>NUCLEOTIDE SEQUENCE [LARGE SCALE GENOMIC DNA]</scope>
</reference>
<feature type="binding site" evidence="5">
    <location>
        <position position="34"/>
    </location>
    <ligand>
        <name>Mg(2+)</name>
        <dbReference type="ChEBI" id="CHEBI:18420"/>
    </ligand>
</feature>
<evidence type="ECO:0000256" key="6">
    <source>
        <dbReference type="RuleBase" id="RU003925"/>
    </source>
</evidence>
<dbReference type="InParanoid" id="A0A1X7V937"/>
<dbReference type="GO" id="GO:0005525">
    <property type="term" value="F:GTP binding"/>
    <property type="evidence" value="ECO:0007669"/>
    <property type="project" value="UniProtKB-KW"/>
</dbReference>
<comment type="similarity">
    <text evidence="1 6">Belongs to the small GTPase superfamily. Arf family.</text>
</comment>
<dbReference type="InterPro" id="IPR005225">
    <property type="entry name" value="Small_GTP-bd"/>
</dbReference>
<evidence type="ECO:0000256" key="5">
    <source>
        <dbReference type="PIRSR" id="PIRSR606689-2"/>
    </source>
</evidence>
<evidence type="ECO:0000256" key="3">
    <source>
        <dbReference type="ARBA" id="ARBA00023134"/>
    </source>
</evidence>
<keyword evidence="5" id="KW-0479">Metal-binding</keyword>
<dbReference type="EnsemblMetazoa" id="Aqu2.1.36289_001">
    <property type="protein sequence ID" value="Aqu2.1.36289_001"/>
    <property type="gene ID" value="Aqu2.1.36289"/>
</dbReference>
<gene>
    <name evidence="7" type="primary">100641419</name>
</gene>
<dbReference type="SMART" id="SM00178">
    <property type="entry name" value="SAR"/>
    <property type="match status" value="1"/>
</dbReference>
<dbReference type="OMA" id="HYFCETH"/>
<dbReference type="GO" id="GO:0003924">
    <property type="term" value="F:GTPase activity"/>
    <property type="evidence" value="ECO:0007669"/>
    <property type="project" value="InterPro"/>
</dbReference>
<dbReference type="InterPro" id="IPR006689">
    <property type="entry name" value="Small_GTPase_ARF/SAR"/>
</dbReference>
<feature type="binding site" evidence="5">
    <location>
        <position position="51"/>
    </location>
    <ligand>
        <name>Mg(2+)</name>
        <dbReference type="ChEBI" id="CHEBI:18420"/>
    </ligand>
</feature>
<dbReference type="AlphaFoldDB" id="A0A1X7V937"/>
<protein>
    <submittedName>
        <fullName evidence="7">Uncharacterized protein</fullName>
    </submittedName>
</protein>
<keyword evidence="3 4" id="KW-0342">GTP-binding</keyword>
<dbReference type="OrthoDB" id="2011769at2759"/>
<dbReference type="GO" id="GO:0030010">
    <property type="term" value="P:establishment of cell polarity"/>
    <property type="evidence" value="ECO:0007669"/>
    <property type="project" value="UniProtKB-ARBA"/>
</dbReference>
<dbReference type="CDD" id="cd00878">
    <property type="entry name" value="Arf_Arl"/>
    <property type="match status" value="1"/>
</dbReference>
<dbReference type="PROSITE" id="PS51419">
    <property type="entry name" value="RAB"/>
    <property type="match status" value="1"/>
</dbReference>
<dbReference type="Pfam" id="PF00025">
    <property type="entry name" value="Arf"/>
    <property type="match status" value="1"/>
</dbReference>
<dbReference type="PANTHER" id="PTHR11711">
    <property type="entry name" value="ADP RIBOSYLATION FACTOR-RELATED"/>
    <property type="match status" value="1"/>
</dbReference>
<dbReference type="FunFam" id="3.40.50.300:FF:000412">
    <property type="entry name" value="ADP-ribosylation factor 1"/>
    <property type="match status" value="1"/>
</dbReference>
<dbReference type="NCBIfam" id="TIGR00231">
    <property type="entry name" value="small_GTP"/>
    <property type="match status" value="1"/>
</dbReference>
<dbReference type="eggNOG" id="KOG0070">
    <property type="taxonomic scope" value="Eukaryota"/>
</dbReference>
<dbReference type="Gene3D" id="3.40.50.300">
    <property type="entry name" value="P-loop containing nucleotide triphosphate hydrolases"/>
    <property type="match status" value="1"/>
</dbReference>
<dbReference type="Proteomes" id="UP000007879">
    <property type="component" value="Unassembled WGS sequence"/>
</dbReference>
<sequence length="189" mass="21438">MGQLASILYDAIQNFTTPRQAKILMLGLDGAGKTTLLYKLKLNETVSTIPTLGFNVETVQPTKSLSFTVWDVGGQEVLRPLWRHYFQNCDGLLYIVDSADYKRFNEAKEELEWILESEDMINVPLIVMANKQDQPQAKSPAEVSEKLGLNNVKNRDWRVQGTCAVQGEGVFEGITEFSQMVKEFMNKQR</sequence>
<dbReference type="STRING" id="400682.A0A1X7V937"/>
<feature type="binding site" evidence="4">
    <location>
        <begin position="130"/>
        <end position="133"/>
    </location>
    <ligand>
        <name>GTP</name>
        <dbReference type="ChEBI" id="CHEBI:37565"/>
    </ligand>
</feature>
<dbReference type="SMART" id="SM00177">
    <property type="entry name" value="ARF"/>
    <property type="match status" value="1"/>
</dbReference>
<dbReference type="InterPro" id="IPR024156">
    <property type="entry name" value="Small_GTPase_ARF"/>
</dbReference>
<feature type="binding site" evidence="4">
    <location>
        <begin position="27"/>
        <end position="34"/>
    </location>
    <ligand>
        <name>GTP</name>
        <dbReference type="ChEBI" id="CHEBI:37565"/>
    </ligand>
</feature>
<proteinExistence type="inferred from homology"/>
<dbReference type="PROSITE" id="PS51417">
    <property type="entry name" value="ARF"/>
    <property type="match status" value="1"/>
</dbReference>
<dbReference type="PRINTS" id="PR00328">
    <property type="entry name" value="SAR1GTPBP"/>
</dbReference>
<dbReference type="SUPFAM" id="SSF52540">
    <property type="entry name" value="P-loop containing nucleoside triphosphate hydrolases"/>
    <property type="match status" value="1"/>
</dbReference>
<feature type="binding site" evidence="4">
    <location>
        <position position="74"/>
    </location>
    <ligand>
        <name>GTP</name>
        <dbReference type="ChEBI" id="CHEBI:37565"/>
    </ligand>
</feature>
<reference evidence="7" key="2">
    <citation type="submission" date="2017-05" db="UniProtKB">
        <authorList>
            <consortium name="EnsemblMetazoa"/>
        </authorList>
    </citation>
    <scope>IDENTIFICATION</scope>
</reference>
<evidence type="ECO:0000313" key="8">
    <source>
        <dbReference type="Proteomes" id="UP000007879"/>
    </source>
</evidence>
<evidence type="ECO:0000256" key="2">
    <source>
        <dbReference type="ARBA" id="ARBA00022741"/>
    </source>
</evidence>
<keyword evidence="8" id="KW-1185">Reference proteome</keyword>
<evidence type="ECO:0000256" key="4">
    <source>
        <dbReference type="PIRSR" id="PIRSR606689-1"/>
    </source>
</evidence>
<dbReference type="SMART" id="SM00175">
    <property type="entry name" value="RAB"/>
    <property type="match status" value="1"/>
</dbReference>
<dbReference type="KEGG" id="aqu:100641419"/>
<evidence type="ECO:0000313" key="7">
    <source>
        <dbReference type="EnsemblMetazoa" id="Aqu2.1.36289_001"/>
    </source>
</evidence>
<keyword evidence="2 4" id="KW-0547">Nucleotide-binding</keyword>
<accession>A0A1X7V937</accession>
<name>A0A1X7V937_AMPQE</name>
<dbReference type="InterPro" id="IPR027417">
    <property type="entry name" value="P-loop_NTPase"/>
</dbReference>
<dbReference type="GO" id="GO:0046872">
    <property type="term" value="F:metal ion binding"/>
    <property type="evidence" value="ECO:0007669"/>
    <property type="project" value="UniProtKB-KW"/>
</dbReference>
<keyword evidence="5" id="KW-0460">Magnesium</keyword>
<dbReference type="EnsemblMetazoa" id="XM_003385310.3">
    <property type="protein sequence ID" value="XP_003385358.1"/>
    <property type="gene ID" value="LOC100641419"/>
</dbReference>
<organism evidence="7">
    <name type="scientific">Amphimedon queenslandica</name>
    <name type="common">Sponge</name>
    <dbReference type="NCBI Taxonomy" id="400682"/>
    <lineage>
        <taxon>Eukaryota</taxon>
        <taxon>Metazoa</taxon>
        <taxon>Porifera</taxon>
        <taxon>Demospongiae</taxon>
        <taxon>Heteroscleromorpha</taxon>
        <taxon>Haplosclerida</taxon>
        <taxon>Niphatidae</taxon>
        <taxon>Amphimedon</taxon>
    </lineage>
</organism>